<keyword evidence="5 7" id="KW-0694">RNA-binding</keyword>
<evidence type="ECO:0000256" key="7">
    <source>
        <dbReference type="HAMAP-Rule" id="MF_00092"/>
    </source>
</evidence>
<keyword evidence="2 7" id="KW-0547">Nucleotide-binding</keyword>
<protein>
    <recommendedName>
        <fullName evidence="7">Endonuclease MutS2</fullName>
        <ecNumber evidence="7">3.1.-.-</ecNumber>
    </recommendedName>
    <alternativeName>
        <fullName evidence="7">Ribosome-associated protein quality control-upstream factor</fullName>
        <shortName evidence="7">RQC-upstream factor</shortName>
        <shortName evidence="7">RqcU</shortName>
        <ecNumber evidence="7">3.6.4.-</ecNumber>
    </alternativeName>
</protein>
<evidence type="ECO:0000256" key="3">
    <source>
        <dbReference type="ARBA" id="ARBA00022801"/>
    </source>
</evidence>
<dbReference type="SMART" id="SM00533">
    <property type="entry name" value="MUTSd"/>
    <property type="match status" value="1"/>
</dbReference>
<evidence type="ECO:0000256" key="6">
    <source>
        <dbReference type="ARBA" id="ARBA00023125"/>
    </source>
</evidence>
<dbReference type="SUPFAM" id="SSF48334">
    <property type="entry name" value="DNA repair protein MutS, domain III"/>
    <property type="match status" value="1"/>
</dbReference>
<comment type="similarity">
    <text evidence="7">Belongs to the DNA mismatch repair MutS family. MutS2 subfamily.</text>
</comment>
<dbReference type="FunFam" id="3.40.50.300:FF:001531">
    <property type="entry name" value="Endonuclease MutS2"/>
    <property type="match status" value="1"/>
</dbReference>
<dbReference type="GO" id="GO:0005524">
    <property type="term" value="F:ATP binding"/>
    <property type="evidence" value="ECO:0007669"/>
    <property type="project" value="UniProtKB-UniRule"/>
</dbReference>
<dbReference type="GO" id="GO:0006298">
    <property type="term" value="P:mismatch repair"/>
    <property type="evidence" value="ECO:0007669"/>
    <property type="project" value="InterPro"/>
</dbReference>
<dbReference type="EC" id="3.1.-.-" evidence="7"/>
<dbReference type="InterPro" id="IPR027417">
    <property type="entry name" value="P-loop_NTPase"/>
</dbReference>
<comment type="function">
    <text evidence="7">Endonuclease that is involved in the suppression of homologous recombination and thus may have a key role in the control of bacterial genetic diversity.</text>
</comment>
<dbReference type="PROSITE" id="PS00486">
    <property type="entry name" value="DNA_MISMATCH_REPAIR_2"/>
    <property type="match status" value="1"/>
</dbReference>
<dbReference type="GO" id="GO:0019843">
    <property type="term" value="F:rRNA binding"/>
    <property type="evidence" value="ECO:0007669"/>
    <property type="project" value="UniProtKB-UniRule"/>
</dbReference>
<evidence type="ECO:0000256" key="4">
    <source>
        <dbReference type="ARBA" id="ARBA00022840"/>
    </source>
</evidence>
<keyword evidence="4 7" id="KW-0067">ATP-binding</keyword>
<feature type="domain" description="Smr" evidence="9">
    <location>
        <begin position="782"/>
        <end position="857"/>
    </location>
</feature>
<comment type="subunit">
    <text evidence="7">Homodimer. Binds to stalled ribosomes, contacting rRNA.</text>
</comment>
<dbReference type="Gene3D" id="3.40.50.300">
    <property type="entry name" value="P-loop containing nucleotide triphosphate hydrolases"/>
    <property type="match status" value="1"/>
</dbReference>
<evidence type="ECO:0000256" key="1">
    <source>
        <dbReference type="ARBA" id="ARBA00022730"/>
    </source>
</evidence>
<evidence type="ECO:0000313" key="10">
    <source>
        <dbReference type="EMBL" id="SUE33849.1"/>
    </source>
</evidence>
<sequence length="858" mass="95470">MMIYPKDFEQRIGFDKIRDAVSLLCGTEAAQRLVREAAFTSDRTALARTLGETAEMRDVLMLESDYPGSGYTDMNRFLRKIRIEGTYLEPAQMTDLAKALELLAGLTAFFRGKRAEGNDPYPLLGALTEPVEDFSAVRREIARILDPDTGTVRDNASAELAQIRRTLREKAGQVDKRLQAILRQAQAAGLVDPDSEISVRDGRTVIPVAAVNKRKIKGLVHDESATGRTAYIEPIEVVELNNELRELENEERREIVRILTAFADLLRPELPLLLAAGEYLVRMDFIQAKARYALGMDAVLPELADGPQMRLRQARHPLLEKALKKEGKPIVPLDLALTPEKYILLISGPNAGGKSVCLKTAGLLQYMLQCGWLVPADGDSRMGIFDSLFIDIGDQQSLDNDLSTYSSHLINMKTILRHADDRSLVLIDEFGSGTEPGTGGAIAEAVLQQLEERHVRGVITTHYANLKYYAAGAQGIENGAMAFDLQNIRPLFRLEMGRPGSSFAFEIARKIGLPEAIIRSAEEKIGSAQANAEKHIREAARDKRYWESKRERIRLAEKNIDRTAAQYEWQLSQIQAEKTKILAEARAEAEKLLAEANRKIENTIREIRESQAEKERTRTARTDFDEFRRLIAGSETVSLSEREDAIERKMRQLREREARRKERKAQRASEEADQQGDAVSKKLEKPREIEPGFHVRLKGQQAVGEVLALQGTNKATVAFGHVTTVVDKARLEIVPHAEFRKIRRNGAAAGSDSFGAFGSGGGSAGAESYDTSKRRLNFRQQLDIRGMRAAEALQEVQSFVDEAIVLGFPQVTILHGKGTGALKEEVRRYLKTVPLVLSAADEHEEFGGAGITVVKLDV</sequence>
<dbReference type="SUPFAM" id="SSF52540">
    <property type="entry name" value="P-loop containing nucleoside triphosphate hydrolases"/>
    <property type="match status" value="1"/>
</dbReference>
<dbReference type="InterPro" id="IPR007696">
    <property type="entry name" value="DNA_mismatch_repair_MutS_core"/>
</dbReference>
<dbReference type="GO" id="GO:0045910">
    <property type="term" value="P:negative regulation of DNA recombination"/>
    <property type="evidence" value="ECO:0007669"/>
    <property type="project" value="InterPro"/>
</dbReference>
<feature type="binding site" evidence="7">
    <location>
        <begin position="348"/>
        <end position="355"/>
    </location>
    <ligand>
        <name>ATP</name>
        <dbReference type="ChEBI" id="CHEBI:30616"/>
    </ligand>
</feature>
<dbReference type="PIRSF" id="PIRSF005814">
    <property type="entry name" value="MutS_YshD"/>
    <property type="match status" value="1"/>
</dbReference>
<dbReference type="InterPro" id="IPR005747">
    <property type="entry name" value="MutS2"/>
</dbReference>
<dbReference type="InterPro" id="IPR002625">
    <property type="entry name" value="Smr_dom"/>
</dbReference>
<keyword evidence="3 7" id="KW-0378">Hydrolase</keyword>
<evidence type="ECO:0000256" key="5">
    <source>
        <dbReference type="ARBA" id="ARBA00022884"/>
    </source>
</evidence>
<dbReference type="HAMAP" id="MF_00092">
    <property type="entry name" value="MutS2"/>
    <property type="match status" value="1"/>
</dbReference>
<feature type="region of interest" description="Disordered" evidence="8">
    <location>
        <begin position="654"/>
        <end position="682"/>
    </location>
</feature>
<dbReference type="STRING" id="880526.GCA_000427365_00386"/>
<evidence type="ECO:0000256" key="8">
    <source>
        <dbReference type="SAM" id="MobiDB-lite"/>
    </source>
</evidence>
<feature type="compositionally biased region" description="Basic and acidic residues" evidence="8">
    <location>
        <begin position="654"/>
        <end position="670"/>
    </location>
</feature>
<dbReference type="GO" id="GO:0043023">
    <property type="term" value="F:ribosomal large subunit binding"/>
    <property type="evidence" value="ECO:0007669"/>
    <property type="project" value="UniProtKB-UniRule"/>
</dbReference>
<keyword evidence="6 7" id="KW-0238">DNA-binding</keyword>
<name>A0A379MSV2_9BACT</name>
<dbReference type="GO" id="GO:0004519">
    <property type="term" value="F:endonuclease activity"/>
    <property type="evidence" value="ECO:0007669"/>
    <property type="project" value="UniProtKB-UniRule"/>
</dbReference>
<dbReference type="EC" id="3.6.4.-" evidence="7"/>
<dbReference type="NCBIfam" id="TIGR01069">
    <property type="entry name" value="mutS2"/>
    <property type="match status" value="1"/>
</dbReference>
<evidence type="ECO:0000259" key="9">
    <source>
        <dbReference type="PROSITE" id="PS50828"/>
    </source>
</evidence>
<reference evidence="10 11" key="1">
    <citation type="submission" date="2018-06" db="EMBL/GenBank/DDBJ databases">
        <authorList>
            <consortium name="Pathogen Informatics"/>
            <person name="Doyle S."/>
        </authorList>
    </citation>
    <scope>NUCLEOTIDE SEQUENCE [LARGE SCALE GENOMIC DNA]</scope>
    <source>
        <strain evidence="10 11">NCTC11190</strain>
    </source>
</reference>
<dbReference type="InterPro" id="IPR036187">
    <property type="entry name" value="DNA_mismatch_repair_MutS_sf"/>
</dbReference>
<keyword evidence="1 7" id="KW-0699">rRNA-binding</keyword>
<keyword evidence="7" id="KW-0255">Endonuclease</keyword>
<evidence type="ECO:0000313" key="11">
    <source>
        <dbReference type="Proteomes" id="UP000255233"/>
    </source>
</evidence>
<dbReference type="EMBL" id="UGVL01000001">
    <property type="protein sequence ID" value="SUE33849.1"/>
    <property type="molecule type" value="Genomic_DNA"/>
</dbReference>
<dbReference type="PANTHER" id="PTHR48466">
    <property type="entry name" value="OS10G0509000 PROTEIN-RELATED"/>
    <property type="match status" value="1"/>
</dbReference>
<proteinExistence type="inferred from homology"/>
<gene>
    <name evidence="7 10" type="primary">mutS2</name>
    <name evidence="7" type="synonym">rqcU</name>
    <name evidence="10" type="ORF">NCTC11190_01061</name>
</gene>
<dbReference type="SMART" id="SM00534">
    <property type="entry name" value="MUTSac"/>
    <property type="match status" value="1"/>
</dbReference>
<dbReference type="InterPro" id="IPR045076">
    <property type="entry name" value="MutS"/>
</dbReference>
<keyword evidence="11" id="KW-1185">Reference proteome</keyword>
<comment type="function">
    <text evidence="7">Acts as a ribosome collision sensor, splitting the ribosome into its 2 subunits. Detects stalled/collided 70S ribosomes which it binds and splits by an ATP-hydrolysis driven conformational change. Acts upstream of the ribosome quality control system (RQC), a ribosome-associated complex that mediates the extraction of incompletely synthesized nascent chains from stalled ribosomes and their subsequent degradation. Probably generates substrates for RQC.</text>
</comment>
<dbReference type="InterPro" id="IPR036063">
    <property type="entry name" value="Smr_dom_sf"/>
</dbReference>
<dbReference type="GO" id="GO:0030983">
    <property type="term" value="F:mismatched DNA binding"/>
    <property type="evidence" value="ECO:0007669"/>
    <property type="project" value="InterPro"/>
</dbReference>
<dbReference type="Pfam" id="PF01713">
    <property type="entry name" value="Smr"/>
    <property type="match status" value="1"/>
</dbReference>
<dbReference type="InterPro" id="IPR000432">
    <property type="entry name" value="DNA_mismatch_repair_MutS_C"/>
</dbReference>
<dbReference type="Proteomes" id="UP000255233">
    <property type="component" value="Unassembled WGS sequence"/>
</dbReference>
<dbReference type="SUPFAM" id="SSF160443">
    <property type="entry name" value="SMR domain-like"/>
    <property type="match status" value="1"/>
</dbReference>
<dbReference type="GO" id="GO:0072344">
    <property type="term" value="P:rescue of stalled ribosome"/>
    <property type="evidence" value="ECO:0007669"/>
    <property type="project" value="UniProtKB-UniRule"/>
</dbReference>
<dbReference type="GO" id="GO:0140664">
    <property type="term" value="F:ATP-dependent DNA damage sensor activity"/>
    <property type="evidence" value="ECO:0007669"/>
    <property type="project" value="InterPro"/>
</dbReference>
<dbReference type="SMART" id="SM00463">
    <property type="entry name" value="SMR"/>
    <property type="match status" value="1"/>
</dbReference>
<dbReference type="PANTHER" id="PTHR48466:SF2">
    <property type="entry name" value="OS10G0509000 PROTEIN"/>
    <property type="match status" value="1"/>
</dbReference>
<dbReference type="PROSITE" id="PS50828">
    <property type="entry name" value="SMR"/>
    <property type="match status" value="1"/>
</dbReference>
<keyword evidence="7" id="KW-0540">Nuclease</keyword>
<dbReference type="Pfam" id="PF00488">
    <property type="entry name" value="MutS_V"/>
    <property type="match status" value="1"/>
</dbReference>
<organism evidence="10 11">
    <name type="scientific">Rikenella microfusus</name>
    <dbReference type="NCBI Taxonomy" id="28139"/>
    <lineage>
        <taxon>Bacteria</taxon>
        <taxon>Pseudomonadati</taxon>
        <taxon>Bacteroidota</taxon>
        <taxon>Bacteroidia</taxon>
        <taxon>Bacteroidales</taxon>
        <taxon>Rikenellaceae</taxon>
        <taxon>Rikenella</taxon>
    </lineage>
</organism>
<dbReference type="AlphaFoldDB" id="A0A379MSV2"/>
<evidence type="ECO:0000256" key="2">
    <source>
        <dbReference type="ARBA" id="ARBA00022741"/>
    </source>
</evidence>
<accession>A0A379MSV2</accession>
<dbReference type="Gene3D" id="3.30.1370.110">
    <property type="match status" value="1"/>
</dbReference>
<dbReference type="GO" id="GO:0016887">
    <property type="term" value="F:ATP hydrolysis activity"/>
    <property type="evidence" value="ECO:0007669"/>
    <property type="project" value="InterPro"/>
</dbReference>